<dbReference type="EMBL" id="BAAAMK010000010">
    <property type="protein sequence ID" value="GAA1964851.1"/>
    <property type="molecule type" value="Genomic_DNA"/>
</dbReference>
<dbReference type="InterPro" id="IPR049713">
    <property type="entry name" value="Pr6Pr-like"/>
</dbReference>
<keyword evidence="2" id="KW-1133">Transmembrane helix</keyword>
<evidence type="ECO:0000256" key="1">
    <source>
        <dbReference type="SAM" id="MobiDB-lite"/>
    </source>
</evidence>
<accession>A0ABN2R7T9</accession>
<comment type="caution">
    <text evidence="3">The sequence shown here is derived from an EMBL/GenBank/DDBJ whole genome shotgun (WGS) entry which is preliminary data.</text>
</comment>
<proteinExistence type="predicted"/>
<dbReference type="NCBIfam" id="NF038065">
    <property type="entry name" value="Pr6Pr"/>
    <property type="match status" value="1"/>
</dbReference>
<keyword evidence="2" id="KW-0812">Transmembrane</keyword>
<keyword evidence="2" id="KW-0472">Membrane</keyword>
<evidence type="ECO:0000313" key="3">
    <source>
        <dbReference type="EMBL" id="GAA1964851.1"/>
    </source>
</evidence>
<feature type="region of interest" description="Disordered" evidence="1">
    <location>
        <begin position="230"/>
        <end position="251"/>
    </location>
</feature>
<name>A0ABN2R7T9_9MICO</name>
<keyword evidence="4" id="KW-1185">Reference proteome</keyword>
<organism evidence="3 4">
    <name type="scientific">Agromyces allii</name>
    <dbReference type="NCBI Taxonomy" id="393607"/>
    <lineage>
        <taxon>Bacteria</taxon>
        <taxon>Bacillati</taxon>
        <taxon>Actinomycetota</taxon>
        <taxon>Actinomycetes</taxon>
        <taxon>Micrococcales</taxon>
        <taxon>Microbacteriaceae</taxon>
        <taxon>Agromyces</taxon>
    </lineage>
</organism>
<feature type="transmembrane region" description="Helical" evidence="2">
    <location>
        <begin position="193"/>
        <end position="222"/>
    </location>
</feature>
<evidence type="ECO:0000256" key="2">
    <source>
        <dbReference type="SAM" id="Phobius"/>
    </source>
</evidence>
<dbReference type="Proteomes" id="UP001499954">
    <property type="component" value="Unassembled WGS sequence"/>
</dbReference>
<protein>
    <submittedName>
        <fullName evidence="3">Pr6Pr family membrane protein</fullName>
    </submittedName>
</protein>
<feature type="transmembrane region" description="Helical" evidence="2">
    <location>
        <begin position="156"/>
        <end position="173"/>
    </location>
</feature>
<feature type="transmembrane region" description="Helical" evidence="2">
    <location>
        <begin position="54"/>
        <end position="77"/>
    </location>
</feature>
<feature type="transmembrane region" description="Helical" evidence="2">
    <location>
        <begin position="130"/>
        <end position="149"/>
    </location>
</feature>
<reference evidence="3 4" key="1">
    <citation type="journal article" date="2019" name="Int. J. Syst. Evol. Microbiol.">
        <title>The Global Catalogue of Microorganisms (GCM) 10K type strain sequencing project: providing services to taxonomists for standard genome sequencing and annotation.</title>
        <authorList>
            <consortium name="The Broad Institute Genomics Platform"/>
            <consortium name="The Broad Institute Genome Sequencing Center for Infectious Disease"/>
            <person name="Wu L."/>
            <person name="Ma J."/>
        </authorList>
    </citation>
    <scope>NUCLEOTIDE SEQUENCE [LARGE SCALE GENOMIC DNA]</scope>
    <source>
        <strain evidence="3 4">JCM 13584</strain>
    </source>
</reference>
<feature type="transmembrane region" description="Helical" evidence="2">
    <location>
        <begin position="20"/>
        <end position="42"/>
    </location>
</feature>
<dbReference type="RefSeq" id="WP_157415557.1">
    <property type="nucleotide sequence ID" value="NZ_BAAAMK010000010.1"/>
</dbReference>
<feature type="transmembrane region" description="Helical" evidence="2">
    <location>
        <begin position="89"/>
        <end position="110"/>
    </location>
</feature>
<sequence>MPAVTSGLSQEARTRRARMLLGVFRLAIVVLEIVALVGNFRYVLGFRSFATANFFSYFTIQSAFLAVITLTIAAVFALSAPRDPAWLGILRTCVTVYVVLSGIVFAIIVAESSSHGYRVDVPWSDTLLHFVVPALAVIAWSVDSVLGVNPAVPWSTVGWVLPFPVGWLIYTLIRGADVGWYPYFFLDEAQVGSVVGVVVACTIVLAIFLALTATLVAVNRWLWRTARDRRARPTGSPDPTAARGGSPALRR</sequence>
<gene>
    <name evidence="3" type="ORF">GCM10009717_34610</name>
</gene>
<evidence type="ECO:0000313" key="4">
    <source>
        <dbReference type="Proteomes" id="UP001499954"/>
    </source>
</evidence>